<dbReference type="Proteomes" id="UP000008281">
    <property type="component" value="Unassembled WGS sequence"/>
</dbReference>
<keyword evidence="2" id="KW-0812">Transmembrane</keyword>
<name>E3NGK7_CAERE</name>
<dbReference type="AlphaFoldDB" id="E3NGK7"/>
<dbReference type="FunCoup" id="E3NGK7">
    <property type="interactions" value="534"/>
</dbReference>
<dbReference type="PANTHER" id="PTHR23062:SF3">
    <property type="entry name" value="ANF_RECEPTOR DOMAIN-CONTAINING PROTEIN-RELATED"/>
    <property type="match status" value="1"/>
</dbReference>
<feature type="transmembrane region" description="Helical" evidence="2">
    <location>
        <begin position="74"/>
        <end position="98"/>
    </location>
</feature>
<proteinExistence type="predicted"/>
<dbReference type="Pfam" id="PF23673">
    <property type="entry name" value="DUF7154"/>
    <property type="match status" value="1"/>
</dbReference>
<sequence>MISRIKNIYAEFQSRRGGIINNDSASVSSAPGTNEEPTTVEIIDTNPPSEFGLVDKQRHFGILRYTVTNRFRKLLLIALVNLVVVFAALIIFVFFLILHLNKKHEDIHISSTSHNHLETTTTSTPTTSAQTTKTDTTSHSYSCVTTTELFDNTAAKSVDDTGCSPNQKSTFFFAYSYDLTIDQVLNTWQSISNNSNFFFEKYALGIFDMMNSNNNITFSTFDSRDSFCGIYDTLLSGLPNSTESLKDPSEGGGVLSIIDIFFFEDITHCGATLFIITKRLPTDTSISELVSMLQKYHTYVTFVVSNNSFGGLSPESLYRLASETNGLCIFTDDDRIQETPTWLPSIWPSYLVYSFNANVTNSGSVTLPIFNSPLVGCYYICMTLQDHGSLDTFRMVKLTWYNAKSSKSGYFEETVESHADYGNTTYVKKGPYTLDAVPYNMTLGFEYSDDKIKILQIRIYSVSAVDFWVPYNN</sequence>
<evidence type="ECO:0000256" key="1">
    <source>
        <dbReference type="SAM" id="MobiDB-lite"/>
    </source>
</evidence>
<dbReference type="InParanoid" id="E3NGK7"/>
<keyword evidence="2" id="KW-0472">Membrane</keyword>
<evidence type="ECO:0000313" key="4">
    <source>
        <dbReference type="EMBL" id="EFO97135.1"/>
    </source>
</evidence>
<accession>E3NGK7</accession>
<dbReference type="STRING" id="31234.E3NGK7"/>
<dbReference type="HOGENOM" id="CLU_667717_0_0_1"/>
<feature type="domain" description="DUF7154" evidence="3">
    <location>
        <begin position="356"/>
        <end position="461"/>
    </location>
</feature>
<dbReference type="EMBL" id="DS268656">
    <property type="protein sequence ID" value="EFO97135.1"/>
    <property type="molecule type" value="Genomic_DNA"/>
</dbReference>
<keyword evidence="5" id="KW-1185">Reference proteome</keyword>
<gene>
    <name evidence="4" type="ORF">CRE_30186</name>
</gene>
<dbReference type="eggNOG" id="KOG4297">
    <property type="taxonomic scope" value="Eukaryota"/>
</dbReference>
<evidence type="ECO:0000259" key="3">
    <source>
        <dbReference type="Pfam" id="PF23673"/>
    </source>
</evidence>
<keyword evidence="2" id="KW-1133">Transmembrane helix</keyword>
<dbReference type="InterPro" id="IPR055578">
    <property type="entry name" value="DUF7154"/>
</dbReference>
<evidence type="ECO:0000256" key="2">
    <source>
        <dbReference type="SAM" id="Phobius"/>
    </source>
</evidence>
<evidence type="ECO:0000313" key="5">
    <source>
        <dbReference type="Proteomes" id="UP000008281"/>
    </source>
</evidence>
<organism evidence="5">
    <name type="scientific">Caenorhabditis remanei</name>
    <name type="common">Caenorhabditis vulgaris</name>
    <dbReference type="NCBI Taxonomy" id="31234"/>
    <lineage>
        <taxon>Eukaryota</taxon>
        <taxon>Metazoa</taxon>
        <taxon>Ecdysozoa</taxon>
        <taxon>Nematoda</taxon>
        <taxon>Chromadorea</taxon>
        <taxon>Rhabditida</taxon>
        <taxon>Rhabditina</taxon>
        <taxon>Rhabditomorpha</taxon>
        <taxon>Rhabditoidea</taxon>
        <taxon>Rhabditidae</taxon>
        <taxon>Peloderinae</taxon>
        <taxon>Caenorhabditis</taxon>
    </lineage>
</organism>
<feature type="region of interest" description="Disordered" evidence="1">
    <location>
        <begin position="113"/>
        <end position="135"/>
    </location>
</feature>
<dbReference type="GO" id="GO:0045087">
    <property type="term" value="P:innate immune response"/>
    <property type="evidence" value="ECO:0007669"/>
    <property type="project" value="TreeGrafter"/>
</dbReference>
<protein>
    <recommendedName>
        <fullName evidence="3">DUF7154 domain-containing protein</fullName>
    </recommendedName>
</protein>
<dbReference type="PANTHER" id="PTHR23062">
    <property type="entry name" value="HYPOTHETICAL PROTEIN C.ELEGANS"/>
    <property type="match status" value="1"/>
</dbReference>
<reference evidence="4" key="1">
    <citation type="submission" date="2007-07" db="EMBL/GenBank/DDBJ databases">
        <title>PCAP assembly of the Caenorhabditis remanei genome.</title>
        <authorList>
            <consortium name="The Caenorhabditis remanei Sequencing Consortium"/>
            <person name="Wilson R.K."/>
        </authorList>
    </citation>
    <scope>NUCLEOTIDE SEQUENCE [LARGE SCALE GENOMIC DNA]</scope>
    <source>
        <strain evidence="4">PB4641</strain>
    </source>
</reference>